<dbReference type="InterPro" id="IPR051681">
    <property type="entry name" value="Ser/Thr_Kinases-Pseudokinases"/>
</dbReference>
<dbReference type="GO" id="GO:0004674">
    <property type="term" value="F:protein serine/threonine kinase activity"/>
    <property type="evidence" value="ECO:0007669"/>
    <property type="project" value="TreeGrafter"/>
</dbReference>
<dbReference type="AlphaFoldDB" id="A0A0D2JT30"/>
<dbReference type="PANTHER" id="PTHR44329">
    <property type="entry name" value="SERINE/THREONINE-PROTEIN KINASE TNNI3K-RELATED"/>
    <property type="match status" value="1"/>
</dbReference>
<evidence type="ECO:0000259" key="2">
    <source>
        <dbReference type="PROSITE" id="PS50011"/>
    </source>
</evidence>
<feature type="region of interest" description="Disordered" evidence="1">
    <location>
        <begin position="257"/>
        <end position="338"/>
    </location>
</feature>
<keyword evidence="3" id="KW-0418">Kinase</keyword>
<dbReference type="PANTHER" id="PTHR44329:SF214">
    <property type="entry name" value="PROTEIN KINASE DOMAIN-CONTAINING PROTEIN"/>
    <property type="match status" value="1"/>
</dbReference>
<keyword evidence="3" id="KW-0808">Transferase</keyword>
<dbReference type="InterPro" id="IPR008271">
    <property type="entry name" value="Ser/Thr_kinase_AS"/>
</dbReference>
<dbReference type="Gene3D" id="1.10.510.10">
    <property type="entry name" value="Transferase(Phosphotransferase) domain 1"/>
    <property type="match status" value="1"/>
</dbReference>
<dbReference type="PROSITE" id="PS50011">
    <property type="entry name" value="PROTEIN_KINASE_DOM"/>
    <property type="match status" value="1"/>
</dbReference>
<accession>A0A0D2JT30</accession>
<evidence type="ECO:0000313" key="3">
    <source>
        <dbReference type="EMBL" id="KIZ02098.1"/>
    </source>
</evidence>
<sequence length="338" mass="35034">MGGRQVRLVLEYCDKGTMRQLLNAGCFRRPDGGRDLAGVVATALDVANAMVFLHENNVVHADLKARNVLLKSTGTDPRGFTAKVGDFGLSIRIDPGATHISNLFQGTMTHMAPETLDLGRISRPSDVYAFGILLYELYTGESAFKGVAKAMLGYEVVRLNRRPVFPAACPFEFQLLAVRCWESDPSIRPTFEQALSERLAQPASGGAAALGSTLGSTFTLGLAPSLDVAAASASDNASAAPVLAAVAQQLQQQQQQQQQQAAAGAAAAPQEPHSTVDGSRMVRIDEVSEGDGSSSLGPGPRPAGGTAGGAGGAQPRAARAGLQAPPPGAGAAPPRVPR</sequence>
<name>A0A0D2JT30_9CHLO</name>
<dbReference type="SUPFAM" id="SSF56112">
    <property type="entry name" value="Protein kinase-like (PK-like)"/>
    <property type="match status" value="1"/>
</dbReference>
<feature type="compositionally biased region" description="Pro residues" evidence="1">
    <location>
        <begin position="324"/>
        <end position="338"/>
    </location>
</feature>
<reference evidence="3 4" key="1">
    <citation type="journal article" date="2013" name="BMC Genomics">
        <title>Reconstruction of the lipid metabolism for the microalga Monoraphidium neglectum from its genome sequence reveals characteristics suitable for biofuel production.</title>
        <authorList>
            <person name="Bogen C."/>
            <person name="Al-Dilaimi A."/>
            <person name="Albersmeier A."/>
            <person name="Wichmann J."/>
            <person name="Grundmann M."/>
            <person name="Rupp O."/>
            <person name="Lauersen K.J."/>
            <person name="Blifernez-Klassen O."/>
            <person name="Kalinowski J."/>
            <person name="Goesmann A."/>
            <person name="Mussgnug J.H."/>
            <person name="Kruse O."/>
        </authorList>
    </citation>
    <scope>NUCLEOTIDE SEQUENCE [LARGE SCALE GENOMIC DNA]</scope>
    <source>
        <strain evidence="3 4">SAG 48.87</strain>
    </source>
</reference>
<feature type="compositionally biased region" description="Low complexity" evidence="1">
    <location>
        <begin position="257"/>
        <end position="270"/>
    </location>
</feature>
<dbReference type="OrthoDB" id="533232at2759"/>
<dbReference type="GeneID" id="25738741"/>
<dbReference type="EMBL" id="KK101123">
    <property type="protein sequence ID" value="KIZ02098.1"/>
    <property type="molecule type" value="Genomic_DNA"/>
</dbReference>
<dbReference type="RefSeq" id="XP_013901117.1">
    <property type="nucleotide sequence ID" value="XM_014045663.1"/>
</dbReference>
<dbReference type="InterPro" id="IPR001245">
    <property type="entry name" value="Ser-Thr/Tyr_kinase_cat_dom"/>
</dbReference>
<keyword evidence="4" id="KW-1185">Reference proteome</keyword>
<dbReference type="STRING" id="145388.A0A0D2JT30"/>
<protein>
    <submittedName>
        <fullName evidence="3">Putative serine/threonine-protein kinase pats1</fullName>
    </submittedName>
</protein>
<dbReference type="GO" id="GO:0005524">
    <property type="term" value="F:ATP binding"/>
    <property type="evidence" value="ECO:0007669"/>
    <property type="project" value="InterPro"/>
</dbReference>
<gene>
    <name evidence="3" type="ORF">MNEG_5864</name>
</gene>
<dbReference type="PRINTS" id="PR00109">
    <property type="entry name" value="TYRKINASE"/>
</dbReference>
<evidence type="ECO:0000256" key="1">
    <source>
        <dbReference type="SAM" id="MobiDB-lite"/>
    </source>
</evidence>
<dbReference type="KEGG" id="mng:MNEG_5864"/>
<dbReference type="Proteomes" id="UP000054498">
    <property type="component" value="Unassembled WGS sequence"/>
</dbReference>
<feature type="domain" description="Protein kinase" evidence="2">
    <location>
        <begin position="1"/>
        <end position="204"/>
    </location>
</feature>
<dbReference type="PROSITE" id="PS00108">
    <property type="entry name" value="PROTEIN_KINASE_ST"/>
    <property type="match status" value="1"/>
</dbReference>
<feature type="compositionally biased region" description="Low complexity" evidence="1">
    <location>
        <begin position="313"/>
        <end position="323"/>
    </location>
</feature>
<dbReference type="SMART" id="SM00220">
    <property type="entry name" value="S_TKc"/>
    <property type="match status" value="1"/>
</dbReference>
<dbReference type="InterPro" id="IPR011009">
    <property type="entry name" value="Kinase-like_dom_sf"/>
</dbReference>
<dbReference type="Pfam" id="PF07714">
    <property type="entry name" value="PK_Tyr_Ser-Thr"/>
    <property type="match status" value="1"/>
</dbReference>
<organism evidence="3 4">
    <name type="scientific">Monoraphidium neglectum</name>
    <dbReference type="NCBI Taxonomy" id="145388"/>
    <lineage>
        <taxon>Eukaryota</taxon>
        <taxon>Viridiplantae</taxon>
        <taxon>Chlorophyta</taxon>
        <taxon>core chlorophytes</taxon>
        <taxon>Chlorophyceae</taxon>
        <taxon>CS clade</taxon>
        <taxon>Sphaeropleales</taxon>
        <taxon>Selenastraceae</taxon>
        <taxon>Monoraphidium</taxon>
    </lineage>
</organism>
<proteinExistence type="predicted"/>
<evidence type="ECO:0000313" key="4">
    <source>
        <dbReference type="Proteomes" id="UP000054498"/>
    </source>
</evidence>
<dbReference type="InterPro" id="IPR000719">
    <property type="entry name" value="Prot_kinase_dom"/>
</dbReference>